<gene>
    <name evidence="4" type="ORF">J2S08_002119</name>
</gene>
<sequence length="132" mass="14993">MTEAITINLPILAHEVPDLRESIGWERRKHDYPILFERCQFWAGKRDNNGILIAFGYLAGMGLQHGYMEDIMVHPSVQGKGIGTALVKTLLAEAERTGIEIVTLTYDSKHTDFYKKCGFTFCHGGVWRPNHM</sequence>
<accession>A0ABT9WTQ8</accession>
<evidence type="ECO:0000256" key="1">
    <source>
        <dbReference type="ARBA" id="ARBA00022679"/>
    </source>
</evidence>
<dbReference type="RefSeq" id="WP_307229307.1">
    <property type="nucleotide sequence ID" value="NZ_JAUSTT010000011.1"/>
</dbReference>
<dbReference type="Proteomes" id="UP001223586">
    <property type="component" value="Unassembled WGS sequence"/>
</dbReference>
<keyword evidence="2" id="KW-0012">Acyltransferase</keyword>
<evidence type="ECO:0000313" key="4">
    <source>
        <dbReference type="EMBL" id="MDQ0176282.1"/>
    </source>
</evidence>
<comment type="caution">
    <text evidence="4">The sequence shown here is derived from an EMBL/GenBank/DDBJ whole genome shotgun (WGS) entry which is preliminary data.</text>
</comment>
<evidence type="ECO:0000259" key="3">
    <source>
        <dbReference type="PROSITE" id="PS51186"/>
    </source>
</evidence>
<keyword evidence="5" id="KW-1185">Reference proteome</keyword>
<dbReference type="InterPro" id="IPR016181">
    <property type="entry name" value="Acyl_CoA_acyltransferase"/>
</dbReference>
<proteinExistence type="predicted"/>
<dbReference type="Gene3D" id="3.40.630.30">
    <property type="match status" value="1"/>
</dbReference>
<dbReference type="InterPro" id="IPR045039">
    <property type="entry name" value="NSI-like"/>
</dbReference>
<dbReference type="EMBL" id="JAUSTT010000011">
    <property type="protein sequence ID" value="MDQ0176282.1"/>
    <property type="molecule type" value="Genomic_DNA"/>
</dbReference>
<organism evidence="4 5">
    <name type="scientific">Bacillus chungangensis</name>
    <dbReference type="NCBI Taxonomy" id="587633"/>
    <lineage>
        <taxon>Bacteria</taxon>
        <taxon>Bacillati</taxon>
        <taxon>Bacillota</taxon>
        <taxon>Bacilli</taxon>
        <taxon>Bacillales</taxon>
        <taxon>Bacillaceae</taxon>
        <taxon>Bacillus</taxon>
    </lineage>
</organism>
<evidence type="ECO:0000313" key="5">
    <source>
        <dbReference type="Proteomes" id="UP001223586"/>
    </source>
</evidence>
<dbReference type="CDD" id="cd04301">
    <property type="entry name" value="NAT_SF"/>
    <property type="match status" value="1"/>
</dbReference>
<feature type="domain" description="N-acetyltransferase" evidence="3">
    <location>
        <begin position="1"/>
        <end position="132"/>
    </location>
</feature>
<dbReference type="Pfam" id="PF00583">
    <property type="entry name" value="Acetyltransf_1"/>
    <property type="match status" value="1"/>
</dbReference>
<protein>
    <submittedName>
        <fullName evidence="4">GNAT superfamily N-acetyltransferase</fullName>
    </submittedName>
</protein>
<keyword evidence="1" id="KW-0808">Transferase</keyword>
<name>A0ABT9WTQ8_9BACI</name>
<dbReference type="PANTHER" id="PTHR43626:SF4">
    <property type="entry name" value="GCN5-RELATED N-ACETYLTRANSFERASE 2, CHLOROPLASTIC"/>
    <property type="match status" value="1"/>
</dbReference>
<dbReference type="SUPFAM" id="SSF55729">
    <property type="entry name" value="Acyl-CoA N-acyltransferases (Nat)"/>
    <property type="match status" value="1"/>
</dbReference>
<dbReference type="InterPro" id="IPR000182">
    <property type="entry name" value="GNAT_dom"/>
</dbReference>
<dbReference type="PROSITE" id="PS51186">
    <property type="entry name" value="GNAT"/>
    <property type="match status" value="1"/>
</dbReference>
<evidence type="ECO:0000256" key="2">
    <source>
        <dbReference type="ARBA" id="ARBA00023315"/>
    </source>
</evidence>
<reference evidence="4 5" key="1">
    <citation type="submission" date="2023-07" db="EMBL/GenBank/DDBJ databases">
        <title>Genomic Encyclopedia of Type Strains, Phase IV (KMG-IV): sequencing the most valuable type-strain genomes for metagenomic binning, comparative biology and taxonomic classification.</title>
        <authorList>
            <person name="Goeker M."/>
        </authorList>
    </citation>
    <scope>NUCLEOTIDE SEQUENCE [LARGE SCALE GENOMIC DNA]</scope>
    <source>
        <strain evidence="4 5">DSM 23837</strain>
    </source>
</reference>
<dbReference type="PANTHER" id="PTHR43626">
    <property type="entry name" value="ACYL-COA N-ACYLTRANSFERASE"/>
    <property type="match status" value="1"/>
</dbReference>